<evidence type="ECO:0000256" key="3">
    <source>
        <dbReference type="ARBA" id="ARBA00022723"/>
    </source>
</evidence>
<evidence type="ECO:0000256" key="1">
    <source>
        <dbReference type="ARBA" id="ARBA00010617"/>
    </source>
</evidence>
<dbReference type="InterPro" id="IPR017972">
    <property type="entry name" value="Cyt_P450_CS"/>
</dbReference>
<evidence type="ECO:0000256" key="7">
    <source>
        <dbReference type="RuleBase" id="RU000461"/>
    </source>
</evidence>
<dbReference type="PRINTS" id="PR00359">
    <property type="entry name" value="BP450"/>
</dbReference>
<keyword evidence="4 7" id="KW-0560">Oxidoreductase</keyword>
<evidence type="ECO:0000256" key="4">
    <source>
        <dbReference type="ARBA" id="ARBA00023002"/>
    </source>
</evidence>
<dbReference type="GO" id="GO:0004497">
    <property type="term" value="F:monooxygenase activity"/>
    <property type="evidence" value="ECO:0007669"/>
    <property type="project" value="UniProtKB-KW"/>
</dbReference>
<dbReference type="Proteomes" id="UP000443090">
    <property type="component" value="Unassembled WGS sequence"/>
</dbReference>
<dbReference type="PANTHER" id="PTHR46696:SF6">
    <property type="entry name" value="P450, PUTATIVE (EUROFUNG)-RELATED"/>
    <property type="match status" value="1"/>
</dbReference>
<sequence length="401" mass="44057">MSLPTFPFARPKGAEPPVEYAQLRAKEPVSQVQLFDGSIAWLVVKHKDIRSVLTDNRLSKERSRPGFPELSAGGKAAAKNKATFVDMDPPQHMQQRSMVEPLFTKAHIESMRPHIQQTVDTLLETIVKEGGSKPFDIVEKFALPVPSYIIYGILGVPFKDIAYLTNQAAIRSNGSATASEAGTANASLISYINNLVTLRAETLQDDLISLLVKTQLIPGHLTKDDVTSIAFLLLVAGNATMVSMIALGIVELLQHADQHALCVSQPDKWTRPFVEELCRFHTASALATKRVAKEDVVIGGKTIKKGDGIIAATQSGNRDEDVFPEPDVFDIRRKRGDEEALGFGWGEHRCVAEGLARAELEIVFASLWRKIPTLKLAIPFEEVKYSPPKKDVGISELPVVF</sequence>
<dbReference type="InterPro" id="IPR036396">
    <property type="entry name" value="Cyt_P450_sf"/>
</dbReference>
<name>A0A8H8UKN6_9HELO</name>
<accession>A0A8H8UKN6</accession>
<dbReference type="GO" id="GO:0005506">
    <property type="term" value="F:iron ion binding"/>
    <property type="evidence" value="ECO:0007669"/>
    <property type="project" value="InterPro"/>
</dbReference>
<dbReference type="FunFam" id="1.10.630.10:FF:000018">
    <property type="entry name" value="Cytochrome P450 monooxygenase"/>
    <property type="match status" value="1"/>
</dbReference>
<keyword evidence="5 7" id="KW-0408">Iron</keyword>
<keyword evidence="6 7" id="KW-0503">Monooxygenase</keyword>
<keyword evidence="2 7" id="KW-0349">Heme</keyword>
<dbReference type="Gene3D" id="1.10.630.10">
    <property type="entry name" value="Cytochrome P450"/>
    <property type="match status" value="1"/>
</dbReference>
<dbReference type="PANTHER" id="PTHR46696">
    <property type="entry name" value="P450, PUTATIVE (EUROFUNG)-RELATED"/>
    <property type="match status" value="1"/>
</dbReference>
<evidence type="ECO:0000313" key="9">
    <source>
        <dbReference type="Proteomes" id="UP000443090"/>
    </source>
</evidence>
<dbReference type="EMBL" id="QGMI01000008">
    <property type="protein sequence ID" value="TVY49643.1"/>
    <property type="molecule type" value="Genomic_DNA"/>
</dbReference>
<gene>
    <name evidence="8" type="primary">CYP55A3</name>
    <name evidence="8" type="ORF">LOCC1_G000384</name>
</gene>
<dbReference type="OrthoDB" id="3945418at2759"/>
<dbReference type="CDD" id="cd11030">
    <property type="entry name" value="CYP105-like"/>
    <property type="match status" value="1"/>
</dbReference>
<reference evidence="8 9" key="1">
    <citation type="submission" date="2018-05" db="EMBL/GenBank/DDBJ databases">
        <title>Genome sequencing and assembly of the regulated plant pathogen Lachnellula willkommii and related sister species for the development of diagnostic species identification markers.</title>
        <authorList>
            <person name="Giroux E."/>
            <person name="Bilodeau G."/>
        </authorList>
    </citation>
    <scope>NUCLEOTIDE SEQUENCE [LARGE SCALE GENOMIC DNA]</scope>
    <source>
        <strain evidence="8 9">CBS 160.35</strain>
    </source>
</reference>
<dbReference type="InterPro" id="IPR001128">
    <property type="entry name" value="Cyt_P450"/>
</dbReference>
<protein>
    <submittedName>
        <fullName evidence="8">Cytochrome P450</fullName>
    </submittedName>
</protein>
<evidence type="ECO:0000256" key="5">
    <source>
        <dbReference type="ARBA" id="ARBA00023004"/>
    </source>
</evidence>
<dbReference type="SUPFAM" id="SSF48264">
    <property type="entry name" value="Cytochrome P450"/>
    <property type="match status" value="1"/>
</dbReference>
<evidence type="ECO:0000256" key="2">
    <source>
        <dbReference type="ARBA" id="ARBA00022617"/>
    </source>
</evidence>
<dbReference type="AlphaFoldDB" id="A0A8H8UKN6"/>
<proteinExistence type="inferred from homology"/>
<organism evidence="8 9">
    <name type="scientific">Lachnellula occidentalis</name>
    <dbReference type="NCBI Taxonomy" id="215460"/>
    <lineage>
        <taxon>Eukaryota</taxon>
        <taxon>Fungi</taxon>
        <taxon>Dikarya</taxon>
        <taxon>Ascomycota</taxon>
        <taxon>Pezizomycotina</taxon>
        <taxon>Leotiomycetes</taxon>
        <taxon>Helotiales</taxon>
        <taxon>Lachnaceae</taxon>
        <taxon>Lachnellula</taxon>
    </lineage>
</organism>
<evidence type="ECO:0000313" key="8">
    <source>
        <dbReference type="EMBL" id="TVY49643.1"/>
    </source>
</evidence>
<evidence type="ECO:0000256" key="6">
    <source>
        <dbReference type="ARBA" id="ARBA00023033"/>
    </source>
</evidence>
<dbReference type="PROSITE" id="PS00086">
    <property type="entry name" value="CYTOCHROME_P450"/>
    <property type="match status" value="1"/>
</dbReference>
<dbReference type="GO" id="GO:0016705">
    <property type="term" value="F:oxidoreductase activity, acting on paired donors, with incorporation or reduction of molecular oxygen"/>
    <property type="evidence" value="ECO:0007669"/>
    <property type="project" value="InterPro"/>
</dbReference>
<comment type="caution">
    <text evidence="8">The sequence shown here is derived from an EMBL/GenBank/DDBJ whole genome shotgun (WGS) entry which is preliminary data.</text>
</comment>
<keyword evidence="9" id="KW-1185">Reference proteome</keyword>
<dbReference type="GO" id="GO:0020037">
    <property type="term" value="F:heme binding"/>
    <property type="evidence" value="ECO:0007669"/>
    <property type="project" value="InterPro"/>
</dbReference>
<keyword evidence="3 7" id="KW-0479">Metal-binding</keyword>
<comment type="similarity">
    <text evidence="1 7">Belongs to the cytochrome P450 family.</text>
</comment>
<dbReference type="Pfam" id="PF00067">
    <property type="entry name" value="p450"/>
    <property type="match status" value="2"/>
</dbReference>
<dbReference type="InterPro" id="IPR002397">
    <property type="entry name" value="Cyt_P450_B"/>
</dbReference>